<evidence type="ECO:0000256" key="2">
    <source>
        <dbReference type="SAM" id="Phobius"/>
    </source>
</evidence>
<organism evidence="3 4">
    <name type="scientific">Candidatus Doudnabacteria bacterium Gr01-1014_77</name>
    <dbReference type="NCBI Taxonomy" id="2017133"/>
    <lineage>
        <taxon>Bacteria</taxon>
        <taxon>Candidatus Doudnaibacteriota</taxon>
    </lineage>
</organism>
<evidence type="ECO:0000256" key="1">
    <source>
        <dbReference type="SAM" id="MobiDB-lite"/>
    </source>
</evidence>
<dbReference type="Proteomes" id="UP000319613">
    <property type="component" value="Unassembled WGS sequence"/>
</dbReference>
<feature type="transmembrane region" description="Helical" evidence="2">
    <location>
        <begin position="248"/>
        <end position="272"/>
    </location>
</feature>
<proteinExistence type="predicted"/>
<reference evidence="3 4" key="1">
    <citation type="submission" date="2017-07" db="EMBL/GenBank/DDBJ databases">
        <title>Mechanisms for carbon and nitrogen cycling indicate functional differentiation within the Candidate Phyla Radiation.</title>
        <authorList>
            <person name="Danczak R.E."/>
            <person name="Johnston M.D."/>
            <person name="Kenah C."/>
            <person name="Slattery M."/>
            <person name="Wrighton K.C."/>
            <person name="Wilkins M.J."/>
        </authorList>
    </citation>
    <scope>NUCLEOTIDE SEQUENCE [LARGE SCALE GENOMIC DNA]</scope>
    <source>
        <strain evidence="3">Gr01-1014_77</strain>
    </source>
</reference>
<dbReference type="AlphaFoldDB" id="A0A554J9R9"/>
<feature type="compositionally biased region" description="Polar residues" evidence="1">
    <location>
        <begin position="1"/>
        <end position="10"/>
    </location>
</feature>
<keyword evidence="2" id="KW-1133">Transmembrane helix</keyword>
<keyword evidence="2" id="KW-0812">Transmembrane</keyword>
<feature type="compositionally biased region" description="Basic and acidic residues" evidence="1">
    <location>
        <begin position="82"/>
        <end position="99"/>
    </location>
</feature>
<protein>
    <submittedName>
        <fullName evidence="3">Aspartate beta-hydroxylase</fullName>
    </submittedName>
</protein>
<feature type="region of interest" description="Disordered" evidence="1">
    <location>
        <begin position="1"/>
        <end position="188"/>
    </location>
</feature>
<sequence length="317" mass="35412">MDSNAPTQPDQEQDLPEEKKPSDPKLDAVSGPSDLGKFSNFRNSQGGVGVTRKTTITDTARRMSDLTVIRKRRQAADSVNAPKDKNKEETPEQEKKPEPETPQTQEPQAPEAQTPEVNPEQPQDDGRVETGPEEPKEKPDESEADKEQEDQEDEDEEEDQEAAIADAEAEQQEAQQAKPLPTTQVAQAQQAAKDELEKVAGKEFVEFVWSTVAESLGIGLLWAIPTFDVYIIIGWFNKRPFYHQLPKWQIVGILIINLLIVFTIIMIILLTLKAMCSGFWMSAFRKALSFVNDTADTLNEVCKQVEPLIKDLPDLGA</sequence>
<name>A0A554J9R9_9BACT</name>
<evidence type="ECO:0000313" key="4">
    <source>
        <dbReference type="Proteomes" id="UP000319613"/>
    </source>
</evidence>
<dbReference type="EMBL" id="VMFF01000068">
    <property type="protein sequence ID" value="TSC65115.1"/>
    <property type="molecule type" value="Genomic_DNA"/>
</dbReference>
<feature type="transmembrane region" description="Helical" evidence="2">
    <location>
        <begin position="216"/>
        <end position="236"/>
    </location>
</feature>
<feature type="compositionally biased region" description="Acidic residues" evidence="1">
    <location>
        <begin position="142"/>
        <end position="171"/>
    </location>
</feature>
<comment type="caution">
    <text evidence="3">The sequence shown here is derived from an EMBL/GenBank/DDBJ whole genome shotgun (WGS) entry which is preliminary data.</text>
</comment>
<accession>A0A554J9R9</accession>
<evidence type="ECO:0000313" key="3">
    <source>
        <dbReference type="EMBL" id="TSC65115.1"/>
    </source>
</evidence>
<feature type="compositionally biased region" description="Low complexity" evidence="1">
    <location>
        <begin position="101"/>
        <end position="116"/>
    </location>
</feature>
<feature type="compositionally biased region" description="Basic and acidic residues" evidence="1">
    <location>
        <begin position="16"/>
        <end position="26"/>
    </location>
</feature>
<keyword evidence="2" id="KW-0472">Membrane</keyword>
<gene>
    <name evidence="3" type="ORF">G01um101477_619</name>
</gene>
<feature type="compositionally biased region" description="Basic and acidic residues" evidence="1">
    <location>
        <begin position="124"/>
        <end position="141"/>
    </location>
</feature>